<evidence type="ECO:0000313" key="10">
    <source>
        <dbReference type="EMBL" id="MFC4314246.1"/>
    </source>
</evidence>
<evidence type="ECO:0000256" key="2">
    <source>
        <dbReference type="ARBA" id="ARBA00012438"/>
    </source>
</evidence>
<evidence type="ECO:0000256" key="7">
    <source>
        <dbReference type="SAM" id="Phobius"/>
    </source>
</evidence>
<dbReference type="InterPro" id="IPR004358">
    <property type="entry name" value="Sig_transdc_His_kin-like_C"/>
</dbReference>
<proteinExistence type="predicted"/>
<dbReference type="SMART" id="SM00387">
    <property type="entry name" value="HATPase_c"/>
    <property type="match status" value="1"/>
</dbReference>
<comment type="catalytic activity">
    <reaction evidence="1">
        <text>ATP + protein L-histidine = ADP + protein N-phospho-L-histidine.</text>
        <dbReference type="EC" id="2.7.13.3"/>
    </reaction>
</comment>
<feature type="modified residue" description="4-aspartylphosphate" evidence="6">
    <location>
        <position position="964"/>
    </location>
</feature>
<gene>
    <name evidence="10" type="ORF">ACFPN2_34600</name>
</gene>
<dbReference type="PANTHER" id="PTHR43047:SF72">
    <property type="entry name" value="OSMOSENSING HISTIDINE PROTEIN KINASE SLN1"/>
    <property type="match status" value="1"/>
</dbReference>
<evidence type="ECO:0000256" key="3">
    <source>
        <dbReference type="ARBA" id="ARBA00022553"/>
    </source>
</evidence>
<dbReference type="InterPro" id="IPR036097">
    <property type="entry name" value="HisK_dim/P_sf"/>
</dbReference>
<keyword evidence="10" id="KW-0547">Nucleotide-binding</keyword>
<dbReference type="SUPFAM" id="SSF55874">
    <property type="entry name" value="ATPase domain of HSP90 chaperone/DNA topoisomerase II/histidine kinase"/>
    <property type="match status" value="1"/>
</dbReference>
<dbReference type="InterPro" id="IPR005467">
    <property type="entry name" value="His_kinase_dom"/>
</dbReference>
<dbReference type="Pfam" id="PF00072">
    <property type="entry name" value="Response_reg"/>
    <property type="match status" value="1"/>
</dbReference>
<keyword evidence="3 6" id="KW-0597">Phosphoprotein</keyword>
<sequence length="1120" mass="123174">MAARQRIVRERRQYNQWVASQTLEDYALRYTADRARKSSFRVGNTAFGPIAFLACEAIGGALTIAYGFPNTAWAVVAFCVLMFLIGLPICSYAARYGVDIDLLTRGAGFGYMGSTITSVIYASFTFLLFAIEASIMSLALQMLFGIPLAIGHLISALIVIPIATYGFSLISKMQLVTQPVWLVLQFLPIAYIAWQSPDEVAAWTGYSGTHGAADGSVDLLLFGMALSMLLSLLPQIGEQVDYLRFLPNRDRRNRVAWWTALIASGPGWVFMGGFKLLAGSLLAFLAIRHGVATAQADEPTGMYFLAFRETFQSPTVALVLTGVFVIVCQLKINVTNAYAGSIAWSNFFSRLTHSHPGRVVWLVFNVLLALLLMETGIFNAIESILVIYANFAAGWIGALTADLVINKPLGYSPPYIEFKRAHLYDINPVGVGALLLSIVISSCAFFGMFGQLPQILSPLVALVVAFVAAPLIAWATQGRYYLARQPEGLPDEEEIRCTICENVFGRNDIAMCPAYSGPICSLCCTLEARCHDLCKTNSRFTEQLYGFFASTLPKRVVLALNTRAGHFFGLLLIFNLAIGLLLSLIYHQYSGATLADREAIGTTLWLVFVSLFVLTGVAASLIVLAHESRRSAEAESERQTAMLMDEIEAHKRTDAALQKAKEVAEAANVAKTRYIVGISHEIRSPLNAIFGYAQLLERGTAGPTDNAARVIRRSAEHLTNLIDGLLDISRIENGMLRLNRDKVQLVEFLDQIVDMFRLQAANRGIEFRYQRPPHLPAHVYTDQKRLRQILINLLSNAIKFTERGHASLVVRYRNQVAEFEISDTGVGIAEADLERVFRPFERGETPAVRAIPGVGLGLTITKLLAQIMGGELLARSSLGEGTTFTVRLLLSEAMHAVHQSTVPGHITGHTGAPLKLLLVDDDPAHVDMVQRLLQPLQFDIVTASNGRAGLALATEQRPALAMIDISMPDLSGWELARQLREEPALRSMKIVMVSANAHEFSPGGVDYAHDGFVMKPVDMRLLLDCIGGLLGVQWTYEPDADVDEESGAACELSLQSRHHINDLYQLGRIGHVRGIQAKLRQIEADDPASKPFTARLQALVANFDLKRYMSVLETMRNDDL</sequence>
<dbReference type="Gene3D" id="1.10.4160.10">
    <property type="entry name" value="Hydantoin permease"/>
    <property type="match status" value="1"/>
</dbReference>
<dbReference type="InterPro" id="IPR003661">
    <property type="entry name" value="HisK_dim/P_dom"/>
</dbReference>
<dbReference type="InterPro" id="IPR036890">
    <property type="entry name" value="HATPase_C_sf"/>
</dbReference>
<dbReference type="EMBL" id="JBHSDU010000015">
    <property type="protein sequence ID" value="MFC4314246.1"/>
    <property type="molecule type" value="Genomic_DNA"/>
</dbReference>
<feature type="transmembrane region" description="Helical" evidence="7">
    <location>
        <begin position="72"/>
        <end position="94"/>
    </location>
</feature>
<keyword evidence="11" id="KW-1185">Reference proteome</keyword>
<evidence type="ECO:0000256" key="6">
    <source>
        <dbReference type="PROSITE-ProRule" id="PRU00169"/>
    </source>
</evidence>
<dbReference type="SMART" id="SM00448">
    <property type="entry name" value="REC"/>
    <property type="match status" value="1"/>
</dbReference>
<keyword evidence="5" id="KW-0418">Kinase</keyword>
<dbReference type="Gene3D" id="3.40.50.2300">
    <property type="match status" value="1"/>
</dbReference>
<dbReference type="Proteomes" id="UP001595904">
    <property type="component" value="Unassembled WGS sequence"/>
</dbReference>
<evidence type="ECO:0000259" key="8">
    <source>
        <dbReference type="PROSITE" id="PS50109"/>
    </source>
</evidence>
<dbReference type="Pfam" id="PF00512">
    <property type="entry name" value="HisKA"/>
    <property type="match status" value="1"/>
</dbReference>
<reference evidence="11" key="1">
    <citation type="journal article" date="2019" name="Int. J. Syst. Evol. Microbiol.">
        <title>The Global Catalogue of Microorganisms (GCM) 10K type strain sequencing project: providing services to taxonomists for standard genome sequencing and annotation.</title>
        <authorList>
            <consortium name="The Broad Institute Genomics Platform"/>
            <consortium name="The Broad Institute Genome Sequencing Center for Infectious Disease"/>
            <person name="Wu L."/>
            <person name="Ma J."/>
        </authorList>
    </citation>
    <scope>NUCLEOTIDE SEQUENCE [LARGE SCALE GENOMIC DNA]</scope>
    <source>
        <strain evidence="11">CGMCC 1.10759</strain>
    </source>
</reference>
<keyword evidence="7" id="KW-0472">Membrane</keyword>
<dbReference type="EC" id="2.7.13.3" evidence="2"/>
<dbReference type="Gene3D" id="1.10.287.130">
    <property type="match status" value="1"/>
</dbReference>
<dbReference type="PROSITE" id="PS50110">
    <property type="entry name" value="RESPONSE_REGULATORY"/>
    <property type="match status" value="1"/>
</dbReference>
<feature type="transmembrane region" description="Helical" evidence="7">
    <location>
        <begin position="359"/>
        <end position="378"/>
    </location>
</feature>
<feature type="transmembrane region" description="Helical" evidence="7">
    <location>
        <begin position="384"/>
        <end position="405"/>
    </location>
</feature>
<dbReference type="SUPFAM" id="SSF52172">
    <property type="entry name" value="CheY-like"/>
    <property type="match status" value="1"/>
</dbReference>
<dbReference type="InterPro" id="IPR001789">
    <property type="entry name" value="Sig_transdc_resp-reg_receiver"/>
</dbReference>
<protein>
    <recommendedName>
        <fullName evidence="2">histidine kinase</fullName>
        <ecNumber evidence="2">2.7.13.3</ecNumber>
    </recommendedName>
</protein>
<name>A0ABV8T366_9GAMM</name>
<dbReference type="CDD" id="cd00156">
    <property type="entry name" value="REC"/>
    <property type="match status" value="1"/>
</dbReference>
<keyword evidence="7" id="KW-1133">Transmembrane helix</keyword>
<keyword evidence="4" id="KW-0808">Transferase</keyword>
<organism evidence="10 11">
    <name type="scientific">Steroidobacter flavus</name>
    <dbReference type="NCBI Taxonomy" id="1842136"/>
    <lineage>
        <taxon>Bacteria</taxon>
        <taxon>Pseudomonadati</taxon>
        <taxon>Pseudomonadota</taxon>
        <taxon>Gammaproteobacteria</taxon>
        <taxon>Steroidobacterales</taxon>
        <taxon>Steroidobacteraceae</taxon>
        <taxon>Steroidobacter</taxon>
    </lineage>
</organism>
<feature type="transmembrane region" description="Helical" evidence="7">
    <location>
        <begin position="426"/>
        <end position="449"/>
    </location>
</feature>
<feature type="transmembrane region" description="Helical" evidence="7">
    <location>
        <begin position="316"/>
        <end position="339"/>
    </location>
</feature>
<dbReference type="InterPro" id="IPR003594">
    <property type="entry name" value="HATPase_dom"/>
</dbReference>
<dbReference type="InterPro" id="IPR011006">
    <property type="entry name" value="CheY-like_superfamily"/>
</dbReference>
<evidence type="ECO:0000256" key="5">
    <source>
        <dbReference type="ARBA" id="ARBA00022777"/>
    </source>
</evidence>
<dbReference type="GO" id="GO:0005524">
    <property type="term" value="F:ATP binding"/>
    <property type="evidence" value="ECO:0007669"/>
    <property type="project" value="UniProtKB-KW"/>
</dbReference>
<feature type="domain" description="Response regulatory" evidence="9">
    <location>
        <begin position="915"/>
        <end position="1030"/>
    </location>
</feature>
<keyword evidence="10" id="KW-0067">ATP-binding</keyword>
<evidence type="ECO:0000256" key="1">
    <source>
        <dbReference type="ARBA" id="ARBA00000085"/>
    </source>
</evidence>
<feature type="transmembrane region" description="Helical" evidence="7">
    <location>
        <begin position="143"/>
        <end position="167"/>
    </location>
</feature>
<dbReference type="PANTHER" id="PTHR43047">
    <property type="entry name" value="TWO-COMPONENT HISTIDINE PROTEIN KINASE"/>
    <property type="match status" value="1"/>
</dbReference>
<feature type="domain" description="Histidine kinase" evidence="8">
    <location>
        <begin position="677"/>
        <end position="892"/>
    </location>
</feature>
<keyword evidence="7" id="KW-0812">Transmembrane</keyword>
<comment type="caution">
    <text evidence="10">The sequence shown here is derived from an EMBL/GenBank/DDBJ whole genome shotgun (WGS) entry which is preliminary data.</text>
</comment>
<dbReference type="CDD" id="cd00082">
    <property type="entry name" value="HisKA"/>
    <property type="match status" value="1"/>
</dbReference>
<dbReference type="CDD" id="cd16922">
    <property type="entry name" value="HATPase_EvgS-ArcB-TorS-like"/>
    <property type="match status" value="1"/>
</dbReference>
<feature type="transmembrane region" description="Helical" evidence="7">
    <location>
        <begin position="216"/>
        <end position="234"/>
    </location>
</feature>
<feature type="transmembrane region" description="Helical" evidence="7">
    <location>
        <begin position="179"/>
        <end position="196"/>
    </location>
</feature>
<accession>A0ABV8T366</accession>
<dbReference type="PRINTS" id="PR00344">
    <property type="entry name" value="BCTRLSENSOR"/>
</dbReference>
<feature type="transmembrane region" description="Helical" evidence="7">
    <location>
        <begin position="455"/>
        <end position="475"/>
    </location>
</feature>
<feature type="transmembrane region" description="Helical" evidence="7">
    <location>
        <begin position="564"/>
        <end position="585"/>
    </location>
</feature>
<feature type="transmembrane region" description="Helical" evidence="7">
    <location>
        <begin position="605"/>
        <end position="625"/>
    </location>
</feature>
<feature type="transmembrane region" description="Helical" evidence="7">
    <location>
        <begin position="46"/>
        <end position="66"/>
    </location>
</feature>
<dbReference type="Gene3D" id="3.30.565.10">
    <property type="entry name" value="Histidine kinase-like ATPase, C-terminal domain"/>
    <property type="match status" value="1"/>
</dbReference>
<dbReference type="SMART" id="SM00388">
    <property type="entry name" value="HisKA"/>
    <property type="match status" value="1"/>
</dbReference>
<evidence type="ECO:0000259" key="9">
    <source>
        <dbReference type="PROSITE" id="PS50110"/>
    </source>
</evidence>
<dbReference type="SUPFAM" id="SSF47384">
    <property type="entry name" value="Homodimeric domain of signal transducing histidine kinase"/>
    <property type="match status" value="1"/>
</dbReference>
<feature type="transmembrane region" description="Helical" evidence="7">
    <location>
        <begin position="106"/>
        <end position="131"/>
    </location>
</feature>
<dbReference type="PROSITE" id="PS50109">
    <property type="entry name" value="HIS_KIN"/>
    <property type="match status" value="1"/>
</dbReference>
<feature type="transmembrane region" description="Helical" evidence="7">
    <location>
        <begin position="255"/>
        <end position="274"/>
    </location>
</feature>
<dbReference type="RefSeq" id="WP_380605273.1">
    <property type="nucleotide sequence ID" value="NZ_JBHSDU010000015.1"/>
</dbReference>
<evidence type="ECO:0000256" key="4">
    <source>
        <dbReference type="ARBA" id="ARBA00022679"/>
    </source>
</evidence>
<evidence type="ECO:0000313" key="11">
    <source>
        <dbReference type="Proteomes" id="UP001595904"/>
    </source>
</evidence>
<dbReference type="Pfam" id="PF02518">
    <property type="entry name" value="HATPase_c"/>
    <property type="match status" value="1"/>
</dbReference>